<dbReference type="AlphaFoldDB" id="A0A5J5EKX9"/>
<dbReference type="NCBIfam" id="TIGR00347">
    <property type="entry name" value="bioD"/>
    <property type="match status" value="1"/>
</dbReference>
<keyword evidence="3" id="KW-0808">Transferase</keyword>
<gene>
    <name evidence="5" type="ORF">FN846DRAFT_968122</name>
</gene>
<dbReference type="SUPFAM" id="SSF52540">
    <property type="entry name" value="P-loop containing nucleoside triphosphate hydrolases"/>
    <property type="match status" value="1"/>
</dbReference>
<dbReference type="GO" id="GO:0004015">
    <property type="term" value="F:adenosylmethionine-8-amino-7-oxononanoate transaminase activity"/>
    <property type="evidence" value="ECO:0007669"/>
    <property type="project" value="TreeGrafter"/>
</dbReference>
<evidence type="ECO:0000313" key="6">
    <source>
        <dbReference type="Proteomes" id="UP000326924"/>
    </source>
</evidence>
<dbReference type="Gene3D" id="3.90.1150.10">
    <property type="entry name" value="Aspartate Aminotransferase, domain 1"/>
    <property type="match status" value="1"/>
</dbReference>
<dbReference type="InterPro" id="IPR004472">
    <property type="entry name" value="DTB_synth_BioD"/>
</dbReference>
<dbReference type="PANTHER" id="PTHR42684:SF3">
    <property type="entry name" value="ADENOSYLMETHIONINE-8-AMINO-7-OXONONANOATE AMINOTRANSFERASE"/>
    <property type="match status" value="1"/>
</dbReference>
<evidence type="ECO:0000313" key="5">
    <source>
        <dbReference type="EMBL" id="KAA8895757.1"/>
    </source>
</evidence>
<protein>
    <submittedName>
        <fullName evidence="5">Onanonoxo-7-onima-8-eninoihtemlysoneda</fullName>
    </submittedName>
</protein>
<dbReference type="GO" id="GO:0030170">
    <property type="term" value="F:pyridoxal phosphate binding"/>
    <property type="evidence" value="ECO:0007669"/>
    <property type="project" value="InterPro"/>
</dbReference>
<evidence type="ECO:0000256" key="1">
    <source>
        <dbReference type="ARBA" id="ARBA00004173"/>
    </source>
</evidence>
<evidence type="ECO:0000256" key="4">
    <source>
        <dbReference type="ARBA" id="ARBA00022898"/>
    </source>
</evidence>
<dbReference type="PANTHER" id="PTHR42684">
    <property type="entry name" value="ADENOSYLMETHIONINE-8-AMINO-7-OXONONANOATE AMINOTRANSFERASE"/>
    <property type="match status" value="1"/>
</dbReference>
<sequence length="770" mass="84018">MRFPANVTSSPLSRSLRVFQVYGANTDVGKTIVSTLLCKALRRRSQTDGVWYLKPVSTGAQQDADDLHITRFVKGVETKCFWQFKEPISPHLAAPQTPDHSDGSLLSKVREHISAINRLGTVLLETAGGVHSPAPSGTSQADLYRPLRLPIILVADSNLGGISTSISAFESLHTRGYDVEQVVVFANEKYKNDGYLLPYFSRYGIPLTVLPPPPPKSGPSDEAAMSEYYESTAEKLGATIESLENRHAARIANVRSMSGRAFSKIWYPFTQHEEISANSIQAIDSAHDDFFQTYTPSHDTSSSQMLKPKFDGSASWWTQGLGHSNPDLTLAAAHAAGRYGHVMFPGSIHAPALELAELLLDKIGNGRLSRVFYSDNGSTGAEVALKMALRASRLRYGWSPNEKVDIIGLKGAYHGDTIGVMDCADPGAFNKEVEWYSGRGFWFDFPKVGMKDGAWKINMPQEMGGSEIKFDNLASIFDVEKREGGVVGEQYANYIRGELKRAIKDEGKKFGAVMIEPLILGSGGMLFADPLFQRTLVNVVRNTPGLFPEFSEDVSSPDSWSGVPIVFDEVFTGLHRLGRVSSASFLGVDADVSIHAKLLTGGLLPLCTTLASESIFKQFLHKDKTMALLHGHSYTAHAVGCSVAKKSVETILELDQAGEWKAAKADWASQEGVEMDVWSQWRQSFVSEVSHLPQVEGTFALGTVLAVTLRDDKTTGYTSTAAGGLLADLKSNGVDARTLGNVVYVMTSLTSKQETVRALEDIIMESLRAM</sequence>
<dbReference type="EMBL" id="VXIS01000246">
    <property type="protein sequence ID" value="KAA8895757.1"/>
    <property type="molecule type" value="Genomic_DNA"/>
</dbReference>
<dbReference type="FunFam" id="3.90.1150.10:FF:000080">
    <property type="entry name" value="Bifunctional dethiobiotin synthetase/adenosylmethionine-8-amino-7-oxononanoate aminotransferase"/>
    <property type="match status" value="1"/>
</dbReference>
<dbReference type="Pfam" id="PF13500">
    <property type="entry name" value="AAA_26"/>
    <property type="match status" value="1"/>
</dbReference>
<dbReference type="InterPro" id="IPR027417">
    <property type="entry name" value="P-loop_NTPase"/>
</dbReference>
<dbReference type="InterPro" id="IPR005814">
    <property type="entry name" value="Aminotrans_3"/>
</dbReference>
<dbReference type="Gene3D" id="3.40.50.300">
    <property type="entry name" value="P-loop containing nucleotide triphosphate hydrolases"/>
    <property type="match status" value="1"/>
</dbReference>
<dbReference type="GO" id="GO:0009102">
    <property type="term" value="P:biotin biosynthetic process"/>
    <property type="evidence" value="ECO:0007669"/>
    <property type="project" value="UniProtKB-UniPathway"/>
</dbReference>
<keyword evidence="4" id="KW-0663">Pyridoxal phosphate</keyword>
<dbReference type="Pfam" id="PF00202">
    <property type="entry name" value="Aminotran_3"/>
    <property type="match status" value="2"/>
</dbReference>
<name>A0A5J5EKX9_9PEZI</name>
<evidence type="ECO:0000256" key="2">
    <source>
        <dbReference type="ARBA" id="ARBA00022576"/>
    </source>
</evidence>
<dbReference type="InterPro" id="IPR015421">
    <property type="entry name" value="PyrdxlP-dep_Trfase_major"/>
</dbReference>
<reference evidence="5 6" key="1">
    <citation type="submission" date="2019-09" db="EMBL/GenBank/DDBJ databases">
        <title>Draft genome of the ectomycorrhizal ascomycete Sphaerosporella brunnea.</title>
        <authorList>
            <consortium name="DOE Joint Genome Institute"/>
            <person name="Benucci G.M."/>
            <person name="Marozzi G."/>
            <person name="Antonielli L."/>
            <person name="Sanchez S."/>
            <person name="Marco P."/>
            <person name="Wang X."/>
            <person name="Falini L.B."/>
            <person name="Barry K."/>
            <person name="Haridas S."/>
            <person name="Lipzen A."/>
            <person name="Labutti K."/>
            <person name="Grigoriev I.V."/>
            <person name="Murat C."/>
            <person name="Martin F."/>
            <person name="Albertini E."/>
            <person name="Donnini D."/>
            <person name="Bonito G."/>
        </authorList>
    </citation>
    <scope>NUCLEOTIDE SEQUENCE [LARGE SCALE GENOMIC DNA]</scope>
    <source>
        <strain evidence="5 6">Sb_GMNB300</strain>
    </source>
</reference>
<proteinExistence type="inferred from homology"/>
<evidence type="ECO:0000256" key="3">
    <source>
        <dbReference type="ARBA" id="ARBA00022679"/>
    </source>
</evidence>
<dbReference type="Proteomes" id="UP000326924">
    <property type="component" value="Unassembled WGS sequence"/>
</dbReference>
<dbReference type="InterPro" id="IPR049704">
    <property type="entry name" value="Aminotrans_3_PPA_site"/>
</dbReference>
<dbReference type="Gene3D" id="3.40.640.10">
    <property type="entry name" value="Type I PLP-dependent aspartate aminotransferase-like (Major domain)"/>
    <property type="match status" value="1"/>
</dbReference>
<dbReference type="UniPathway" id="UPA00078"/>
<dbReference type="GO" id="GO:0000287">
    <property type="term" value="F:magnesium ion binding"/>
    <property type="evidence" value="ECO:0007669"/>
    <property type="project" value="InterPro"/>
</dbReference>
<dbReference type="GO" id="GO:0005524">
    <property type="term" value="F:ATP binding"/>
    <property type="evidence" value="ECO:0007669"/>
    <property type="project" value="InterPro"/>
</dbReference>
<dbReference type="SUPFAM" id="SSF53383">
    <property type="entry name" value="PLP-dependent transferases"/>
    <property type="match status" value="1"/>
</dbReference>
<dbReference type="InParanoid" id="A0A5J5EKX9"/>
<dbReference type="InterPro" id="IPR015424">
    <property type="entry name" value="PyrdxlP-dep_Trfase"/>
</dbReference>
<organism evidence="5 6">
    <name type="scientific">Sphaerosporella brunnea</name>
    <dbReference type="NCBI Taxonomy" id="1250544"/>
    <lineage>
        <taxon>Eukaryota</taxon>
        <taxon>Fungi</taxon>
        <taxon>Dikarya</taxon>
        <taxon>Ascomycota</taxon>
        <taxon>Pezizomycotina</taxon>
        <taxon>Pezizomycetes</taxon>
        <taxon>Pezizales</taxon>
        <taxon>Pyronemataceae</taxon>
        <taxon>Sphaerosporella</taxon>
    </lineage>
</organism>
<dbReference type="InterPro" id="IPR015422">
    <property type="entry name" value="PyrdxlP-dep_Trfase_small"/>
</dbReference>
<dbReference type="PROSITE" id="PS00600">
    <property type="entry name" value="AA_TRANSFER_CLASS_3"/>
    <property type="match status" value="1"/>
</dbReference>
<dbReference type="HAMAP" id="MF_00336">
    <property type="entry name" value="BioD"/>
    <property type="match status" value="1"/>
</dbReference>
<comment type="caution">
    <text evidence="5">The sequence shown here is derived from an EMBL/GenBank/DDBJ whole genome shotgun (WGS) entry which is preliminary data.</text>
</comment>
<dbReference type="CDD" id="cd03109">
    <property type="entry name" value="DTBS"/>
    <property type="match status" value="1"/>
</dbReference>
<dbReference type="GO" id="GO:0004141">
    <property type="term" value="F:dethiobiotin synthase activity"/>
    <property type="evidence" value="ECO:0007669"/>
    <property type="project" value="InterPro"/>
</dbReference>
<dbReference type="OrthoDB" id="425114at2759"/>
<keyword evidence="2" id="KW-0032">Aminotransferase</keyword>
<comment type="subcellular location">
    <subcellularLocation>
        <location evidence="1">Mitochondrion</location>
    </subcellularLocation>
</comment>
<accession>A0A5J5EKX9</accession>
<keyword evidence="6" id="KW-1185">Reference proteome</keyword>
<dbReference type="GO" id="GO:0005739">
    <property type="term" value="C:mitochondrion"/>
    <property type="evidence" value="ECO:0007669"/>
    <property type="project" value="UniProtKB-SubCell"/>
</dbReference>